<name>A0A1G7FPA8_9BACT</name>
<dbReference type="EMBL" id="LT629690">
    <property type="protein sequence ID" value="SDE77716.1"/>
    <property type="molecule type" value="Genomic_DNA"/>
</dbReference>
<dbReference type="OrthoDB" id="5937513at2"/>
<protein>
    <submittedName>
        <fullName evidence="1">Uncharacterized protein</fullName>
    </submittedName>
</protein>
<keyword evidence="2" id="KW-1185">Reference proteome</keyword>
<proteinExistence type="predicted"/>
<accession>A0A1G7FPA8</accession>
<evidence type="ECO:0000313" key="2">
    <source>
        <dbReference type="Proteomes" id="UP000182427"/>
    </source>
</evidence>
<organism evidence="1 2">
    <name type="scientific">Terriglobus roseus</name>
    <dbReference type="NCBI Taxonomy" id="392734"/>
    <lineage>
        <taxon>Bacteria</taxon>
        <taxon>Pseudomonadati</taxon>
        <taxon>Acidobacteriota</taxon>
        <taxon>Terriglobia</taxon>
        <taxon>Terriglobales</taxon>
        <taxon>Acidobacteriaceae</taxon>
        <taxon>Terriglobus</taxon>
    </lineage>
</organism>
<reference evidence="1 2" key="1">
    <citation type="submission" date="2016-10" db="EMBL/GenBank/DDBJ databases">
        <authorList>
            <person name="de Groot N.N."/>
        </authorList>
    </citation>
    <scope>NUCLEOTIDE SEQUENCE [LARGE SCALE GENOMIC DNA]</scope>
    <source>
        <strain evidence="1 2">GAS232</strain>
    </source>
</reference>
<sequence>MSSYTSKGLNNGGQTQYFNFQYDDSLSCSRGRDLATAMMQTCDADLAILVAWFSGRGLDMALPIHVYINTVAVDAMGNPTQFVGGHWMGALLVPLQLTINFGELAMGFGTPIMLARYLLISEVSEMYMRAFGTYGSTTPWFRLGGEGNKGEGLSRLLAEQFTVKEYPGVSALPSLMTGVWNCTNSWLNSPRVNFLEVDDEDIDPASPDVGGATLFLMYLHDQLGYSIVDIINAGAGHLSNVYENLTHDSRTNAWPKFSALVNGHYPTTPGISGFNPNGYFPPLDTVFPVSDLSVFAAPTVATWLATSSVPVVVGVDHPAVMPIPLVITSSAPAIIPGLMLTIGAGMTSASVPLVVLPQIAGFPTTPVTLTVSYAGKTLTRVISVLALGATTFDQLDIEPDPSADPCMIALVANTEQTFVVTNLDEFPDQNGLKFVWSVMGATPVATNTPTLTITALPAAGTSVTINVTVTNTQGLSATGTYTFQTVSQRFNIKQLEAELACRLSKFRNGSLSIPPWVPIERAAGIQERLGELELQLQAASKSITSINQLVKQIQKTGGVRPEL</sequence>
<dbReference type="AlphaFoldDB" id="A0A1G7FPA8"/>
<evidence type="ECO:0000313" key="1">
    <source>
        <dbReference type="EMBL" id="SDE77716.1"/>
    </source>
</evidence>
<dbReference type="Proteomes" id="UP000182427">
    <property type="component" value="Chromosome I"/>
</dbReference>
<dbReference type="RefSeq" id="WP_083343679.1">
    <property type="nucleotide sequence ID" value="NZ_LT629690.1"/>
</dbReference>
<gene>
    <name evidence="1" type="ORF">SAMN05444167_0411</name>
</gene>